<proteinExistence type="predicted"/>
<dbReference type="Proteomes" id="UP001203297">
    <property type="component" value="Unassembled WGS sequence"/>
</dbReference>
<comment type="caution">
    <text evidence="1">The sequence shown here is derived from an EMBL/GenBank/DDBJ whole genome shotgun (WGS) entry which is preliminary data.</text>
</comment>
<accession>A0AAD4QTD7</accession>
<evidence type="ECO:0000313" key="1">
    <source>
        <dbReference type="EMBL" id="KAI0307680.1"/>
    </source>
</evidence>
<dbReference type="AlphaFoldDB" id="A0AAD4QTD7"/>
<organism evidence="1 2">
    <name type="scientific">Multifurca ochricompacta</name>
    <dbReference type="NCBI Taxonomy" id="376703"/>
    <lineage>
        <taxon>Eukaryota</taxon>
        <taxon>Fungi</taxon>
        <taxon>Dikarya</taxon>
        <taxon>Basidiomycota</taxon>
        <taxon>Agaricomycotina</taxon>
        <taxon>Agaricomycetes</taxon>
        <taxon>Russulales</taxon>
        <taxon>Russulaceae</taxon>
        <taxon>Multifurca</taxon>
    </lineage>
</organism>
<dbReference type="EMBL" id="WTXG01000001">
    <property type="protein sequence ID" value="KAI0307680.1"/>
    <property type="molecule type" value="Genomic_DNA"/>
</dbReference>
<name>A0AAD4QTD7_9AGAM</name>
<protein>
    <submittedName>
        <fullName evidence="1">Uncharacterized protein</fullName>
    </submittedName>
</protein>
<evidence type="ECO:0000313" key="2">
    <source>
        <dbReference type="Proteomes" id="UP001203297"/>
    </source>
</evidence>
<reference evidence="1" key="1">
    <citation type="journal article" date="2022" name="New Phytol.">
        <title>Evolutionary transition to the ectomycorrhizal habit in the genomes of a hyperdiverse lineage of mushroom-forming fungi.</title>
        <authorList>
            <person name="Looney B."/>
            <person name="Miyauchi S."/>
            <person name="Morin E."/>
            <person name="Drula E."/>
            <person name="Courty P.E."/>
            <person name="Kohler A."/>
            <person name="Kuo A."/>
            <person name="LaButti K."/>
            <person name="Pangilinan J."/>
            <person name="Lipzen A."/>
            <person name="Riley R."/>
            <person name="Andreopoulos W."/>
            <person name="He G."/>
            <person name="Johnson J."/>
            <person name="Nolan M."/>
            <person name="Tritt A."/>
            <person name="Barry K.W."/>
            <person name="Grigoriev I.V."/>
            <person name="Nagy L.G."/>
            <person name="Hibbett D."/>
            <person name="Henrissat B."/>
            <person name="Matheny P.B."/>
            <person name="Labbe J."/>
            <person name="Martin F.M."/>
        </authorList>
    </citation>
    <scope>NUCLEOTIDE SEQUENCE</scope>
    <source>
        <strain evidence="1">BPL690</strain>
    </source>
</reference>
<sequence length="175" mass="19864">MPTRLSINEFVIQARASTVHSLTTNPTYFCLSPGGKDLEKDQRCCLSCPSYDAVIAGFILFGMALQYYRGVTASIICYDWFAPNFCHGCLTKMYPRQNPPHITTVLPYSSRYFNLRYSLGFNENRVGRHKHSLRVLISDLLRCSECPVHRLTLMAHEQFSNFILLAGAGSVYTIH</sequence>
<gene>
    <name evidence="1" type="ORF">B0F90DRAFT_47943</name>
</gene>
<keyword evidence="2" id="KW-1185">Reference proteome</keyword>